<sequence>MTFFEDRMLNTTYISGLILLVSSILQGCSGGDALPSKPAQNSTDQSLNQQNVAQNQNSTPPPPGNTVLVASGSIPQQKVRNLGSGTGFVASALSEKLPPGTADDYDVLVVSSDQTANPGVMKEIVDGLGNGKEVVIDSADSGKPGGATVNSAVEQIVGPGTVVAGDAVRIQRGPNGDGYLITPIFNTGGGNTNGGPDQKVSGIDATQNNVANIFQTNDGGNK</sequence>
<accession>A0ABU5WV04</accession>
<evidence type="ECO:0000313" key="3">
    <source>
        <dbReference type="Proteomes" id="UP001304467"/>
    </source>
</evidence>
<keyword evidence="3" id="KW-1185">Reference proteome</keyword>
<feature type="region of interest" description="Disordered" evidence="1">
    <location>
        <begin position="35"/>
        <end position="64"/>
    </location>
</feature>
<dbReference type="PROSITE" id="PS51257">
    <property type="entry name" value="PROKAR_LIPOPROTEIN"/>
    <property type="match status" value="1"/>
</dbReference>
<evidence type="ECO:0000313" key="2">
    <source>
        <dbReference type="EMBL" id="MEB2582833.1"/>
    </source>
</evidence>
<comment type="caution">
    <text evidence="2">The sequence shown here is derived from an EMBL/GenBank/DDBJ whole genome shotgun (WGS) entry which is preliminary data.</text>
</comment>
<protein>
    <recommendedName>
        <fullName evidence="4">Lipoprotein</fullName>
    </recommendedName>
</protein>
<reference evidence="2 3" key="1">
    <citation type="journal article" date="2023" name="Front. Microbiol.">
        <title>Genomic analyses of Burkholderia respiratory isolates indicates two evolutionarily distinct B. anthina clades.</title>
        <authorList>
            <person name="Pham A."/>
            <person name="Volmer J.G."/>
            <person name="Chambers D.C."/>
            <person name="Smith D.J."/>
            <person name="Reid D.W."/>
            <person name="Burr L."/>
            <person name="Wells T.J."/>
        </authorList>
    </citation>
    <scope>NUCLEOTIDE SEQUENCE [LARGE SCALE GENOMIC DNA]</scope>
    <source>
        <strain evidence="2 3">BCCIQ07A</strain>
    </source>
</reference>
<dbReference type="RefSeq" id="WP_143328755.1">
    <property type="nucleotide sequence ID" value="NZ_JAWRKY010000004.1"/>
</dbReference>
<name>A0ABU5WV04_9BURK</name>
<evidence type="ECO:0000256" key="1">
    <source>
        <dbReference type="SAM" id="MobiDB-lite"/>
    </source>
</evidence>
<proteinExistence type="predicted"/>
<dbReference type="EMBL" id="JAWRLE010000059">
    <property type="protein sequence ID" value="MEB2582833.1"/>
    <property type="molecule type" value="Genomic_DNA"/>
</dbReference>
<evidence type="ECO:0008006" key="4">
    <source>
        <dbReference type="Google" id="ProtNLM"/>
    </source>
</evidence>
<gene>
    <name evidence="2" type="ORF">SB593_28225</name>
</gene>
<organism evidence="2 3">
    <name type="scientific">Burkholderia anthinoferrum</name>
    <dbReference type="NCBI Taxonomy" id="3090833"/>
    <lineage>
        <taxon>Bacteria</taxon>
        <taxon>Pseudomonadati</taxon>
        <taxon>Pseudomonadota</taxon>
        <taxon>Betaproteobacteria</taxon>
        <taxon>Burkholderiales</taxon>
        <taxon>Burkholderiaceae</taxon>
        <taxon>Burkholderia</taxon>
    </lineage>
</organism>
<feature type="compositionally biased region" description="Polar residues" evidence="1">
    <location>
        <begin position="38"/>
        <end position="58"/>
    </location>
</feature>
<dbReference type="Proteomes" id="UP001304467">
    <property type="component" value="Unassembled WGS sequence"/>
</dbReference>